<sequence>MKLEVLVAMHKSSPLPSDPVYRPIQVGAAQAAPLPILGILRDEEGENISRKNPNYCELTALYWGWKHSKADYLGLVHYRRYFGRRGKASVWERIAGGETLLQKAEKTGILLPKKRNYWIESNYSQYVHAHHPEDLDITRQILQEKFPQFIPAFDRVMKRTSGHRLNMLVMRRDLLDDYCAWLFAVLEELEARLDISAYSKNDARVFGFVSERLLDVWLETRQLPYEELPVLCTEPVNWWKKGWAFLQRKFTAGQKGKPV</sequence>
<dbReference type="Pfam" id="PF14393">
    <property type="entry name" value="DUF4422"/>
    <property type="match status" value="1"/>
</dbReference>
<proteinExistence type="predicted"/>
<organism evidence="2 3">
    <name type="scientific">Candidatus Allofournierella pullistercoris</name>
    <dbReference type="NCBI Taxonomy" id="2838597"/>
    <lineage>
        <taxon>Bacteria</taxon>
        <taxon>Bacillati</taxon>
        <taxon>Bacillota</taxon>
        <taxon>Clostridia</taxon>
        <taxon>Eubacteriales</taxon>
        <taxon>Oscillospiraceae</taxon>
        <taxon>Allofournierella</taxon>
    </lineage>
</organism>
<accession>A0A948T1M2</accession>
<protein>
    <submittedName>
        <fullName evidence="2">DUF4422 domain-containing protein</fullName>
    </submittedName>
</protein>
<name>A0A948T1M2_9FIRM</name>
<evidence type="ECO:0000259" key="1">
    <source>
        <dbReference type="Pfam" id="PF14393"/>
    </source>
</evidence>
<dbReference type="AlphaFoldDB" id="A0A948T1M2"/>
<dbReference type="EMBL" id="JAHLFP010000015">
    <property type="protein sequence ID" value="MBU3805679.1"/>
    <property type="molecule type" value="Genomic_DNA"/>
</dbReference>
<dbReference type="Proteomes" id="UP000713596">
    <property type="component" value="Unassembled WGS sequence"/>
</dbReference>
<evidence type="ECO:0000313" key="2">
    <source>
        <dbReference type="EMBL" id="MBU3805679.1"/>
    </source>
</evidence>
<comment type="caution">
    <text evidence="2">The sequence shown here is derived from an EMBL/GenBank/DDBJ whole genome shotgun (WGS) entry which is preliminary data.</text>
</comment>
<evidence type="ECO:0000313" key="3">
    <source>
        <dbReference type="Proteomes" id="UP000713596"/>
    </source>
</evidence>
<reference evidence="2" key="2">
    <citation type="submission" date="2021-04" db="EMBL/GenBank/DDBJ databases">
        <authorList>
            <person name="Gilroy R."/>
        </authorList>
    </citation>
    <scope>NUCLEOTIDE SEQUENCE</scope>
    <source>
        <strain evidence="2">B5_2728</strain>
    </source>
</reference>
<feature type="domain" description="DUF4422" evidence="1">
    <location>
        <begin position="5"/>
        <end position="221"/>
    </location>
</feature>
<gene>
    <name evidence="2" type="ORF">H9882_02100</name>
</gene>
<reference evidence="2" key="1">
    <citation type="journal article" date="2021" name="PeerJ">
        <title>Extensive microbial diversity within the chicken gut microbiome revealed by metagenomics and culture.</title>
        <authorList>
            <person name="Gilroy R."/>
            <person name="Ravi A."/>
            <person name="Getino M."/>
            <person name="Pursley I."/>
            <person name="Horton D.L."/>
            <person name="Alikhan N.F."/>
            <person name="Baker D."/>
            <person name="Gharbi K."/>
            <person name="Hall N."/>
            <person name="Watson M."/>
            <person name="Adriaenssens E.M."/>
            <person name="Foster-Nyarko E."/>
            <person name="Jarju S."/>
            <person name="Secka A."/>
            <person name="Antonio M."/>
            <person name="Oren A."/>
            <person name="Chaudhuri R.R."/>
            <person name="La Ragione R."/>
            <person name="Hildebrand F."/>
            <person name="Pallen M.J."/>
        </authorList>
    </citation>
    <scope>NUCLEOTIDE SEQUENCE</scope>
    <source>
        <strain evidence="2">B5_2728</strain>
    </source>
</reference>
<dbReference type="InterPro" id="IPR025536">
    <property type="entry name" value="DUF4422"/>
</dbReference>